<keyword evidence="2" id="KW-1185">Reference proteome</keyword>
<protein>
    <submittedName>
        <fullName evidence="1">Uncharacterized protein</fullName>
    </submittedName>
</protein>
<dbReference type="STRING" id="1774273.LPB03_02570"/>
<proteinExistence type="predicted"/>
<evidence type="ECO:0000313" key="2">
    <source>
        <dbReference type="Proteomes" id="UP000092584"/>
    </source>
</evidence>
<dbReference type="Proteomes" id="UP000092584">
    <property type="component" value="Unassembled WGS sequence"/>
</dbReference>
<dbReference type="EMBL" id="LSFM01000013">
    <property type="protein sequence ID" value="OBY65882.1"/>
    <property type="molecule type" value="Genomic_DNA"/>
</dbReference>
<dbReference type="AlphaFoldDB" id="A0A1B8U210"/>
<name>A0A1B8U210_9FLAO</name>
<organism evidence="1 2">
    <name type="scientific">Polaribacter vadi</name>
    <dbReference type="NCBI Taxonomy" id="1774273"/>
    <lineage>
        <taxon>Bacteria</taxon>
        <taxon>Pseudomonadati</taxon>
        <taxon>Bacteroidota</taxon>
        <taxon>Flavobacteriia</taxon>
        <taxon>Flavobacteriales</taxon>
        <taxon>Flavobacteriaceae</taxon>
    </lineage>
</organism>
<dbReference type="KEGG" id="pob:LPB03_02570"/>
<evidence type="ECO:0000313" key="1">
    <source>
        <dbReference type="EMBL" id="OBY65882.1"/>
    </source>
</evidence>
<sequence>MTSILTGDIINSREVDSNEWLPLIKNAFQTIGASPKIWEIYRGDSFQIEIENIENALLFAIKLKATLKKIKNLDVRIAIGIGDKNDNYKNITEGNGEAFIYSGLAFDTLLKKQNLAITSSDKDFDAIFNTSLALALLTMDNWTVNSADFVLKYLENPNTTQKLIAKGLKISESSASERRKRAGLDEIMQLENLYRQLINQKINH</sequence>
<gene>
    <name evidence="1" type="ORF">LPB3_02510</name>
</gene>
<accession>A0A1B8U210</accession>
<dbReference type="OrthoDB" id="7064118at2"/>
<dbReference type="RefSeq" id="WP_065318024.1">
    <property type="nucleotide sequence ID" value="NZ_CP017477.1"/>
</dbReference>
<reference evidence="2" key="1">
    <citation type="submission" date="2016-02" db="EMBL/GenBank/DDBJ databases">
        <authorList>
            <person name="Shin S.-K."/>
            <person name="Yi H."/>
            <person name="Kim E."/>
        </authorList>
    </citation>
    <scope>NUCLEOTIDE SEQUENCE [LARGE SCALE GENOMIC DNA]</scope>
    <source>
        <strain evidence="2">LPB0003</strain>
    </source>
</reference>
<comment type="caution">
    <text evidence="1">The sequence shown here is derived from an EMBL/GenBank/DDBJ whole genome shotgun (WGS) entry which is preliminary data.</text>
</comment>